<keyword evidence="2" id="KW-1185">Reference proteome</keyword>
<dbReference type="Pfam" id="PF04439">
    <property type="entry name" value="Adenyl_transf"/>
    <property type="match status" value="1"/>
</dbReference>
<evidence type="ECO:0000313" key="2">
    <source>
        <dbReference type="Proteomes" id="UP001205965"/>
    </source>
</evidence>
<dbReference type="SUPFAM" id="SSF81631">
    <property type="entry name" value="PAP/OAS1 substrate-binding domain"/>
    <property type="match status" value="1"/>
</dbReference>
<dbReference type="Gene3D" id="1.20.120.330">
    <property type="entry name" value="Nucleotidyltransferases domain 2"/>
    <property type="match status" value="1"/>
</dbReference>
<dbReference type="EMBL" id="JANWTC010000032">
    <property type="protein sequence ID" value="MCS5480980.1"/>
    <property type="molecule type" value="Genomic_DNA"/>
</dbReference>
<comment type="caution">
    <text evidence="1">The sequence shown here is derived from an EMBL/GenBank/DDBJ whole genome shotgun (WGS) entry which is preliminary data.</text>
</comment>
<organism evidence="1 2">
    <name type="scientific">Corynebacterium lemuris</name>
    <dbReference type="NCBI Taxonomy" id="1859292"/>
    <lineage>
        <taxon>Bacteria</taxon>
        <taxon>Bacillati</taxon>
        <taxon>Actinomycetota</taxon>
        <taxon>Actinomycetes</taxon>
        <taxon>Mycobacteriales</taxon>
        <taxon>Corynebacteriaceae</taxon>
        <taxon>Corynebacterium</taxon>
    </lineage>
</organism>
<sequence>MDFTLIRIDEERGVYDRPFTVLLDKDEVAGDFTLCAPTVVGPTQAVFDESANWAGAAVLMTAKAIMRDEPWSVMMRDADFKVELLRMIEWDHILRYGSSRDVRYLGTQMRSWMDIGVQHVLDTCTVTYGADNRDALSAGIEFFSRLSHQVAGEGGLAPFPFERIETEVLRIFSASSWA</sequence>
<accession>A0ABT2G1T9</accession>
<reference evidence="1 2" key="1">
    <citation type="submission" date="2022-08" db="EMBL/GenBank/DDBJ databases">
        <title>YIM 101645 draft genome.</title>
        <authorList>
            <person name="Chen X."/>
        </authorList>
    </citation>
    <scope>NUCLEOTIDE SEQUENCE [LARGE SCALE GENOMIC DNA]</scope>
    <source>
        <strain evidence="1 2">YIM 101645</strain>
    </source>
</reference>
<protein>
    <submittedName>
        <fullName evidence="1">Aminoglycoside 6-adenylyltransferase</fullName>
    </submittedName>
</protein>
<gene>
    <name evidence="1" type="ORF">NYP18_15175</name>
</gene>
<evidence type="ECO:0000313" key="1">
    <source>
        <dbReference type="EMBL" id="MCS5480980.1"/>
    </source>
</evidence>
<dbReference type="InterPro" id="IPR007530">
    <property type="entry name" value="Aminoglycoside_adenylylTfrase"/>
</dbReference>
<name>A0ABT2G1T9_9CORY</name>
<dbReference type="Proteomes" id="UP001205965">
    <property type="component" value="Unassembled WGS sequence"/>
</dbReference>
<proteinExistence type="predicted"/>